<accession>A0A839ES14</accession>
<keyword evidence="2" id="KW-1185">Reference proteome</keyword>
<sequence>MKGYTKFDASEFLDSEEMIAEYLAAALEDGNPDLFIAAFGDIAKARGMAKIAGQTGLGRESLYKALKPGAKLRYETGAENSLSPWC</sequence>
<gene>
    <name evidence="1" type="ORF">FHW16_004640</name>
</gene>
<protein>
    <submittedName>
        <fullName evidence="1">Putative addiction module antidote protein</fullName>
    </submittedName>
</protein>
<dbReference type="Pfam" id="PF21716">
    <property type="entry name" value="dnstrm_HI1420"/>
    <property type="match status" value="1"/>
</dbReference>
<dbReference type="RefSeq" id="WP_348643926.1">
    <property type="nucleotide sequence ID" value="NZ_JACGXN010000010.1"/>
</dbReference>
<dbReference type="EMBL" id="JACGXN010000010">
    <property type="protein sequence ID" value="MBA8880905.1"/>
    <property type="molecule type" value="Genomic_DNA"/>
</dbReference>
<dbReference type="PANTHER" id="PTHR40275">
    <property type="entry name" value="SSL7038 PROTEIN"/>
    <property type="match status" value="1"/>
</dbReference>
<evidence type="ECO:0000313" key="1">
    <source>
        <dbReference type="EMBL" id="MBA8880905.1"/>
    </source>
</evidence>
<organism evidence="1 2">
    <name type="scientific">Phyllobacterium myrsinacearum</name>
    <dbReference type="NCBI Taxonomy" id="28101"/>
    <lineage>
        <taxon>Bacteria</taxon>
        <taxon>Pseudomonadati</taxon>
        <taxon>Pseudomonadota</taxon>
        <taxon>Alphaproteobacteria</taxon>
        <taxon>Hyphomicrobiales</taxon>
        <taxon>Phyllobacteriaceae</taxon>
        <taxon>Phyllobacterium</taxon>
    </lineage>
</organism>
<dbReference type="AlphaFoldDB" id="A0A839ES14"/>
<dbReference type="Proteomes" id="UP000549052">
    <property type="component" value="Unassembled WGS sequence"/>
</dbReference>
<evidence type="ECO:0000313" key="2">
    <source>
        <dbReference type="Proteomes" id="UP000549052"/>
    </source>
</evidence>
<dbReference type="InterPro" id="IPR014057">
    <property type="entry name" value="HI1420"/>
</dbReference>
<proteinExistence type="predicted"/>
<comment type="caution">
    <text evidence="1">The sequence shown here is derived from an EMBL/GenBank/DDBJ whole genome shotgun (WGS) entry which is preliminary data.</text>
</comment>
<dbReference type="NCBIfam" id="TIGR02684">
    <property type="entry name" value="dnstrm_HI1420"/>
    <property type="match status" value="1"/>
</dbReference>
<dbReference type="PANTHER" id="PTHR40275:SF1">
    <property type="entry name" value="SSL7038 PROTEIN"/>
    <property type="match status" value="1"/>
</dbReference>
<reference evidence="1 2" key="1">
    <citation type="submission" date="2020-07" db="EMBL/GenBank/DDBJ databases">
        <title>Genomic Encyclopedia of Type Strains, Phase IV (KMG-V): Genome sequencing to study the core and pangenomes of soil and plant-associated prokaryotes.</title>
        <authorList>
            <person name="Whitman W."/>
        </authorList>
    </citation>
    <scope>NUCLEOTIDE SEQUENCE [LARGE SCALE GENOMIC DNA]</scope>
    <source>
        <strain evidence="1 2">AN3</strain>
    </source>
</reference>
<name>A0A839ES14_9HYPH</name>